<feature type="compositionally biased region" description="Basic residues" evidence="1">
    <location>
        <begin position="1"/>
        <end position="10"/>
    </location>
</feature>
<accession>U2M6D1</accession>
<dbReference type="RefSeq" id="WP_021681976.1">
    <property type="nucleotide sequence ID" value="NZ_KI260389.1"/>
</dbReference>
<evidence type="ECO:0000313" key="3">
    <source>
        <dbReference type="Proteomes" id="UP000016662"/>
    </source>
</evidence>
<comment type="caution">
    <text evidence="2">The sequence shown here is derived from an EMBL/GenBank/DDBJ whole genome shotgun (WGS) entry which is preliminary data.</text>
</comment>
<reference evidence="2 3" key="1">
    <citation type="submission" date="2013-07" db="EMBL/GenBank/DDBJ databases">
        <authorList>
            <person name="Weinstock G."/>
            <person name="Sodergren E."/>
            <person name="Wylie T."/>
            <person name="Fulton L."/>
            <person name="Fulton R."/>
            <person name="Fronick C."/>
            <person name="O'Laughlin M."/>
            <person name="Godfrey J."/>
            <person name="Miner T."/>
            <person name="Herter B."/>
            <person name="Appelbaum E."/>
            <person name="Cordes M."/>
            <person name="Lek S."/>
            <person name="Wollam A."/>
            <person name="Pepin K.H."/>
            <person name="Palsikar V.B."/>
            <person name="Mitreva M."/>
            <person name="Wilson R.K."/>
        </authorList>
    </citation>
    <scope>NUCLEOTIDE SEQUENCE [LARGE SCALE GENOMIC DNA]</scope>
    <source>
        <strain evidence="2 3">ATCC 27760</strain>
    </source>
</reference>
<dbReference type="HOGENOM" id="CLU_2847188_0_0_9"/>
<proteinExistence type="predicted"/>
<feature type="compositionally biased region" description="Polar residues" evidence="1">
    <location>
        <begin position="11"/>
        <end position="26"/>
    </location>
</feature>
<dbReference type="Proteomes" id="UP000016662">
    <property type="component" value="Unassembled WGS sequence"/>
</dbReference>
<dbReference type="AlphaFoldDB" id="U2M6D1"/>
<protein>
    <submittedName>
        <fullName evidence="2">Uncharacterized protein</fullName>
    </submittedName>
</protein>
<keyword evidence="3" id="KW-1185">Reference proteome</keyword>
<organism evidence="2 3">
    <name type="scientific">Ruminococcus callidus ATCC 27760</name>
    <dbReference type="NCBI Taxonomy" id="411473"/>
    <lineage>
        <taxon>Bacteria</taxon>
        <taxon>Bacillati</taxon>
        <taxon>Bacillota</taxon>
        <taxon>Clostridia</taxon>
        <taxon>Eubacteriales</taxon>
        <taxon>Oscillospiraceae</taxon>
        <taxon>Ruminococcus</taxon>
    </lineage>
</organism>
<name>U2M6D1_9FIRM</name>
<evidence type="ECO:0000256" key="1">
    <source>
        <dbReference type="SAM" id="MobiDB-lite"/>
    </source>
</evidence>
<dbReference type="PATRIC" id="fig|411473.3.peg.286"/>
<dbReference type="EMBL" id="AWVF01000031">
    <property type="protein sequence ID" value="ERJ97299.1"/>
    <property type="molecule type" value="Genomic_DNA"/>
</dbReference>
<dbReference type="STRING" id="411473.RUMCAL_00371"/>
<feature type="region of interest" description="Disordered" evidence="1">
    <location>
        <begin position="1"/>
        <end position="26"/>
    </location>
</feature>
<gene>
    <name evidence="2" type="ORF">RUMCAL_00371</name>
</gene>
<evidence type="ECO:0000313" key="2">
    <source>
        <dbReference type="EMBL" id="ERJ97299.1"/>
    </source>
</evidence>
<sequence length="65" mass="6909">MSIKVKKTKKQTISASKSTKNSGKYTDATDSITAAIYALGDSAKSGDILARESIANLSVILFELQ</sequence>